<comment type="similarity">
    <text evidence="2">Belongs to the RRP1 family.</text>
</comment>
<comment type="subcellular location">
    <subcellularLocation>
        <location evidence="1">Nucleus</location>
    </subcellularLocation>
</comment>
<evidence type="ECO:0000256" key="1">
    <source>
        <dbReference type="ARBA" id="ARBA00004123"/>
    </source>
</evidence>
<dbReference type="PANTHER" id="PTHR13026:SF0">
    <property type="entry name" value="RIBOSOMAL RNA PROCESSING 1B"/>
    <property type="match status" value="1"/>
</dbReference>
<accession>A0A6A6XQA9</accession>
<dbReference type="EMBL" id="MU001786">
    <property type="protein sequence ID" value="KAF2798333.1"/>
    <property type="molecule type" value="Genomic_DNA"/>
</dbReference>
<dbReference type="Pfam" id="PF05997">
    <property type="entry name" value="Nop52"/>
    <property type="match status" value="1"/>
</dbReference>
<dbReference type="InterPro" id="IPR010301">
    <property type="entry name" value="RRP1"/>
</dbReference>
<dbReference type="InterPro" id="IPR016024">
    <property type="entry name" value="ARM-type_fold"/>
</dbReference>
<dbReference type="OrthoDB" id="2019504at2759"/>
<keyword evidence="7" id="KW-1185">Reference proteome</keyword>
<sequence>MASETQNSPFIKSLASSDKEIRDQALDSLRTYLSSRAEMSELDLLKLWKGLFYCLWMQDKPAHQQRLSRDLASLVSTLQPALVLPFLSSFWKTMAREWGNIEALRMDKYLFLIRQYVNSSLRYISRNNWGDEKRIEACMQVFGETPLSPVDVKVPNGMRYHVLDVYVDELEKVGDETWDVGVLERLLGPVERLKKESRDKAVRKAAQETLDDERLKVWRGEVVEDTEMKENGEGEEEEWGGIED</sequence>
<keyword evidence="4" id="KW-0539">Nucleus</keyword>
<proteinExistence type="inferred from homology"/>
<dbReference type="Proteomes" id="UP000799757">
    <property type="component" value="Unassembled WGS sequence"/>
</dbReference>
<name>A0A6A6XQA9_9PLEO</name>
<dbReference type="GO" id="GO:0030688">
    <property type="term" value="C:preribosome, small subunit precursor"/>
    <property type="evidence" value="ECO:0007669"/>
    <property type="project" value="InterPro"/>
</dbReference>
<evidence type="ECO:0000256" key="2">
    <source>
        <dbReference type="ARBA" id="ARBA00006374"/>
    </source>
</evidence>
<evidence type="ECO:0008006" key="8">
    <source>
        <dbReference type="Google" id="ProtNLM"/>
    </source>
</evidence>
<reference evidence="6" key="1">
    <citation type="journal article" date="2020" name="Stud. Mycol.">
        <title>101 Dothideomycetes genomes: a test case for predicting lifestyles and emergence of pathogens.</title>
        <authorList>
            <person name="Haridas S."/>
            <person name="Albert R."/>
            <person name="Binder M."/>
            <person name="Bloem J."/>
            <person name="Labutti K."/>
            <person name="Salamov A."/>
            <person name="Andreopoulos B."/>
            <person name="Baker S."/>
            <person name="Barry K."/>
            <person name="Bills G."/>
            <person name="Bluhm B."/>
            <person name="Cannon C."/>
            <person name="Castanera R."/>
            <person name="Culley D."/>
            <person name="Daum C."/>
            <person name="Ezra D."/>
            <person name="Gonzalez J."/>
            <person name="Henrissat B."/>
            <person name="Kuo A."/>
            <person name="Liang C."/>
            <person name="Lipzen A."/>
            <person name="Lutzoni F."/>
            <person name="Magnuson J."/>
            <person name="Mondo S."/>
            <person name="Nolan M."/>
            <person name="Ohm R."/>
            <person name="Pangilinan J."/>
            <person name="Park H.-J."/>
            <person name="Ramirez L."/>
            <person name="Alfaro M."/>
            <person name="Sun H."/>
            <person name="Tritt A."/>
            <person name="Yoshinaga Y."/>
            <person name="Zwiers L.-H."/>
            <person name="Turgeon B."/>
            <person name="Goodwin S."/>
            <person name="Spatafora J."/>
            <person name="Crous P."/>
            <person name="Grigoriev I."/>
        </authorList>
    </citation>
    <scope>NUCLEOTIDE SEQUENCE</scope>
    <source>
        <strain evidence="6">CBS 109.77</strain>
    </source>
</reference>
<evidence type="ECO:0000256" key="5">
    <source>
        <dbReference type="SAM" id="MobiDB-lite"/>
    </source>
</evidence>
<evidence type="ECO:0000313" key="7">
    <source>
        <dbReference type="Proteomes" id="UP000799757"/>
    </source>
</evidence>
<evidence type="ECO:0000256" key="4">
    <source>
        <dbReference type="ARBA" id="ARBA00023242"/>
    </source>
</evidence>
<dbReference type="AlphaFoldDB" id="A0A6A6XQA9"/>
<feature type="region of interest" description="Disordered" evidence="5">
    <location>
        <begin position="224"/>
        <end position="244"/>
    </location>
</feature>
<evidence type="ECO:0000313" key="6">
    <source>
        <dbReference type="EMBL" id="KAF2798333.1"/>
    </source>
</evidence>
<dbReference type="PANTHER" id="PTHR13026">
    <property type="entry name" value="NNP-1 PROTEIN NOVEL NUCLEAR PROTEIN 1 NOP52"/>
    <property type="match status" value="1"/>
</dbReference>
<dbReference type="GO" id="GO:0005634">
    <property type="term" value="C:nucleus"/>
    <property type="evidence" value="ECO:0007669"/>
    <property type="project" value="UniProtKB-SubCell"/>
</dbReference>
<feature type="compositionally biased region" description="Acidic residues" evidence="5">
    <location>
        <begin position="233"/>
        <end position="244"/>
    </location>
</feature>
<dbReference type="SUPFAM" id="SSF48371">
    <property type="entry name" value="ARM repeat"/>
    <property type="match status" value="1"/>
</dbReference>
<dbReference type="GO" id="GO:0006364">
    <property type="term" value="P:rRNA processing"/>
    <property type="evidence" value="ECO:0007669"/>
    <property type="project" value="UniProtKB-KW"/>
</dbReference>
<evidence type="ECO:0000256" key="3">
    <source>
        <dbReference type="ARBA" id="ARBA00022552"/>
    </source>
</evidence>
<protein>
    <recommendedName>
        <fullName evidence="8">Nucleolar protein NOP52 variant</fullName>
    </recommendedName>
</protein>
<organism evidence="6 7">
    <name type="scientific">Melanomma pulvis-pyrius CBS 109.77</name>
    <dbReference type="NCBI Taxonomy" id="1314802"/>
    <lineage>
        <taxon>Eukaryota</taxon>
        <taxon>Fungi</taxon>
        <taxon>Dikarya</taxon>
        <taxon>Ascomycota</taxon>
        <taxon>Pezizomycotina</taxon>
        <taxon>Dothideomycetes</taxon>
        <taxon>Pleosporomycetidae</taxon>
        <taxon>Pleosporales</taxon>
        <taxon>Melanommataceae</taxon>
        <taxon>Melanomma</taxon>
    </lineage>
</organism>
<keyword evidence="3" id="KW-0698">rRNA processing</keyword>
<gene>
    <name evidence="6" type="ORF">K505DRAFT_267839</name>
</gene>